<reference evidence="3" key="1">
    <citation type="journal article" date="2019" name="Int. J. Syst. Evol. Microbiol.">
        <title>The Global Catalogue of Microorganisms (GCM) 10K type strain sequencing project: providing services to taxonomists for standard genome sequencing and annotation.</title>
        <authorList>
            <consortium name="The Broad Institute Genomics Platform"/>
            <consortium name="The Broad Institute Genome Sequencing Center for Infectious Disease"/>
            <person name="Wu L."/>
            <person name="Ma J."/>
        </authorList>
    </citation>
    <scope>NUCLEOTIDE SEQUENCE [LARGE SCALE GENOMIC DNA]</scope>
    <source>
        <strain evidence="3">CGMCC 4.7204</strain>
    </source>
</reference>
<proteinExistence type="predicted"/>
<dbReference type="EMBL" id="JBHSBA010000005">
    <property type="protein sequence ID" value="MFC4125272.1"/>
    <property type="molecule type" value="Genomic_DNA"/>
</dbReference>
<comment type="caution">
    <text evidence="2">The sequence shown here is derived from an EMBL/GenBank/DDBJ whole genome shotgun (WGS) entry which is preliminary data.</text>
</comment>
<name>A0ABV8L337_9NOCA</name>
<dbReference type="Proteomes" id="UP001595767">
    <property type="component" value="Unassembled WGS sequence"/>
</dbReference>
<feature type="region of interest" description="Disordered" evidence="1">
    <location>
        <begin position="1"/>
        <end position="23"/>
    </location>
</feature>
<accession>A0ABV8L337</accession>
<evidence type="ECO:0000256" key="1">
    <source>
        <dbReference type="SAM" id="MobiDB-lite"/>
    </source>
</evidence>
<gene>
    <name evidence="2" type="ORF">ACFOW8_10075</name>
</gene>
<evidence type="ECO:0000313" key="3">
    <source>
        <dbReference type="Proteomes" id="UP001595767"/>
    </source>
</evidence>
<protein>
    <submittedName>
        <fullName evidence="2">Uncharacterized protein</fullName>
    </submittedName>
</protein>
<keyword evidence="3" id="KW-1185">Reference proteome</keyword>
<sequence>MDGAFRVADLARPDRQPGQARVAGVEPVLARPGVRGADPFQQQGFWTDSAGKQQQVGGAGVTTVYVL</sequence>
<dbReference type="RefSeq" id="WP_378549058.1">
    <property type="nucleotide sequence ID" value="NZ_JBHSBA010000005.1"/>
</dbReference>
<evidence type="ECO:0000313" key="2">
    <source>
        <dbReference type="EMBL" id="MFC4125272.1"/>
    </source>
</evidence>
<organism evidence="2 3">
    <name type="scientific">Nocardia rhizosphaerae</name>
    <dbReference type="NCBI Taxonomy" id="1691571"/>
    <lineage>
        <taxon>Bacteria</taxon>
        <taxon>Bacillati</taxon>
        <taxon>Actinomycetota</taxon>
        <taxon>Actinomycetes</taxon>
        <taxon>Mycobacteriales</taxon>
        <taxon>Nocardiaceae</taxon>
        <taxon>Nocardia</taxon>
    </lineage>
</organism>